<reference evidence="1" key="1">
    <citation type="submission" date="2022-03" db="EMBL/GenBank/DDBJ databases">
        <title>Draft genome sequence of Aduncisulcus paluster, a free-living microaerophilic Fornicata.</title>
        <authorList>
            <person name="Yuyama I."/>
            <person name="Kume K."/>
            <person name="Tamura T."/>
            <person name="Inagaki Y."/>
            <person name="Hashimoto T."/>
        </authorList>
    </citation>
    <scope>NUCLEOTIDE SEQUENCE</scope>
    <source>
        <strain evidence="1">NY0171</strain>
    </source>
</reference>
<comment type="caution">
    <text evidence="1">The sequence shown here is derived from an EMBL/GenBank/DDBJ whole genome shotgun (WGS) entry which is preliminary data.</text>
</comment>
<organism evidence="1 2">
    <name type="scientific">Aduncisulcus paluster</name>
    <dbReference type="NCBI Taxonomy" id="2918883"/>
    <lineage>
        <taxon>Eukaryota</taxon>
        <taxon>Metamonada</taxon>
        <taxon>Carpediemonas-like organisms</taxon>
        <taxon>Aduncisulcus</taxon>
    </lineage>
</organism>
<feature type="non-terminal residue" evidence="1">
    <location>
        <position position="461"/>
    </location>
</feature>
<protein>
    <submittedName>
        <fullName evidence="1">Uncharacterized protein</fullName>
    </submittedName>
</protein>
<evidence type="ECO:0000313" key="1">
    <source>
        <dbReference type="EMBL" id="GKT36541.1"/>
    </source>
</evidence>
<accession>A0ABQ5KWX7</accession>
<proteinExistence type="predicted"/>
<evidence type="ECO:0000313" key="2">
    <source>
        <dbReference type="Proteomes" id="UP001057375"/>
    </source>
</evidence>
<sequence length="461" mass="52417">MPGSSAFDYNGNRIYSVFPSRYHAPPLCLLLELLIRLYDIRISSLRTLLWKKYGPMDDNDLIDDSILSNAFSFSDSHRVLGMYCDNYNSGLLAMKSYSVFLIQMKSMLMLRTVDIHSGSSKIVRRPSCLVEKAGMHTPYVGSVEIPSYVQGNFLYPFLFAVLSIGITLNSGLALQFGKCYFKADHLALKTSIHTPKPFTSDRILSVHSIRNIIIPPSFPSHLYEAIYSSHIHLYMKELSEEMVLHSFFEQARRHAILRRVELSSSVPLQYKRVISVASQIESGADDSVSVSRRSQIPTITFPVMHESKYFNLISTPSSLFHRDGIHPNTLTSINKSIPKTNGIIFAEYEPHIITPIGLLDFTISHIMYGSSKSRPHSEESLFMEQHGNWSKIRSALTVPNITPDIENILITLKSWYWIEIERYSSFQQTIIESGVDLFSPEYVAALDSYEPFSFVSPYSLY</sequence>
<name>A0ABQ5KWX7_9EUKA</name>
<dbReference type="Proteomes" id="UP001057375">
    <property type="component" value="Unassembled WGS sequence"/>
</dbReference>
<keyword evidence="2" id="KW-1185">Reference proteome</keyword>
<gene>
    <name evidence="1" type="ORF">ADUPG1_009489</name>
</gene>
<dbReference type="EMBL" id="BQXS01011248">
    <property type="protein sequence ID" value="GKT36541.1"/>
    <property type="molecule type" value="Genomic_DNA"/>
</dbReference>